<accession>A0ABS5KUK9</accession>
<dbReference type="GO" id="GO:0008168">
    <property type="term" value="F:methyltransferase activity"/>
    <property type="evidence" value="ECO:0007669"/>
    <property type="project" value="UniProtKB-KW"/>
</dbReference>
<dbReference type="InterPro" id="IPR029063">
    <property type="entry name" value="SAM-dependent_MTases_sf"/>
</dbReference>
<dbReference type="Gene3D" id="3.40.50.150">
    <property type="entry name" value="Vaccinia Virus protein VP39"/>
    <property type="match status" value="1"/>
</dbReference>
<sequence length="281" mass="30040">MAKPEDPSTSLTFDEAERVLWADSGTGYEAVYASLCAHTIPALLDAAAVAADVALLDVGTGTGNVARAAVARGARVSAIDAEPSMLDLARSKVPQAEFHLATVPELPFEAGTFDAVVGNFVLDHFGRPRVAMRALRSVTKPGGRVAFTLWPAERSAGRSIFPRAAAATQGWVPRQMPDLEAADDYPRTEEGLAGLFRETGLADVTTTVIEWDHLTTADEWWISIGSGIAGSGRTYQAQTPEIRAVFHENYQRVAAEMSDEDGTMRLPYKAFVAVGTVTEGT</sequence>
<protein>
    <submittedName>
        <fullName evidence="5">Class I SAM-dependent methyltransferase</fullName>
    </submittedName>
</protein>
<feature type="domain" description="Methyltransferase type 11" evidence="4">
    <location>
        <begin position="56"/>
        <end position="147"/>
    </location>
</feature>
<reference evidence="5 6" key="1">
    <citation type="submission" date="2020-02" db="EMBL/GenBank/DDBJ databases">
        <title>Acidophilic actinobacteria isolated from forest soil.</title>
        <authorList>
            <person name="Golinska P."/>
        </authorList>
    </citation>
    <scope>NUCLEOTIDE SEQUENCE [LARGE SCALE GENOMIC DNA]</scope>
    <source>
        <strain evidence="5 6">NL8</strain>
    </source>
</reference>
<evidence type="ECO:0000313" key="5">
    <source>
        <dbReference type="EMBL" id="MBS2549725.1"/>
    </source>
</evidence>
<evidence type="ECO:0000256" key="2">
    <source>
        <dbReference type="ARBA" id="ARBA00022679"/>
    </source>
</evidence>
<dbReference type="PANTHER" id="PTHR43464">
    <property type="entry name" value="METHYLTRANSFERASE"/>
    <property type="match status" value="1"/>
</dbReference>
<keyword evidence="6" id="KW-1185">Reference proteome</keyword>
<dbReference type="Pfam" id="PF08241">
    <property type="entry name" value="Methyltransf_11"/>
    <property type="match status" value="1"/>
</dbReference>
<gene>
    <name evidence="5" type="ORF">KGQ19_22940</name>
</gene>
<organism evidence="5 6">
    <name type="scientific">Catenulispora pinistramenti</name>
    <dbReference type="NCBI Taxonomy" id="2705254"/>
    <lineage>
        <taxon>Bacteria</taxon>
        <taxon>Bacillati</taxon>
        <taxon>Actinomycetota</taxon>
        <taxon>Actinomycetes</taxon>
        <taxon>Catenulisporales</taxon>
        <taxon>Catenulisporaceae</taxon>
        <taxon>Catenulispora</taxon>
    </lineage>
</organism>
<dbReference type="GO" id="GO:0032259">
    <property type="term" value="P:methylation"/>
    <property type="evidence" value="ECO:0007669"/>
    <property type="project" value="UniProtKB-KW"/>
</dbReference>
<name>A0ABS5KUK9_9ACTN</name>
<evidence type="ECO:0000259" key="4">
    <source>
        <dbReference type="Pfam" id="PF08241"/>
    </source>
</evidence>
<proteinExistence type="predicted"/>
<evidence type="ECO:0000313" key="6">
    <source>
        <dbReference type="Proteomes" id="UP000730482"/>
    </source>
</evidence>
<keyword evidence="2" id="KW-0808">Transferase</keyword>
<dbReference type="SUPFAM" id="SSF53335">
    <property type="entry name" value="S-adenosyl-L-methionine-dependent methyltransferases"/>
    <property type="match status" value="1"/>
</dbReference>
<keyword evidence="3" id="KW-0949">S-adenosyl-L-methionine</keyword>
<evidence type="ECO:0000256" key="1">
    <source>
        <dbReference type="ARBA" id="ARBA00022603"/>
    </source>
</evidence>
<comment type="caution">
    <text evidence="5">The sequence shown here is derived from an EMBL/GenBank/DDBJ whole genome shotgun (WGS) entry which is preliminary data.</text>
</comment>
<dbReference type="CDD" id="cd02440">
    <property type="entry name" value="AdoMet_MTases"/>
    <property type="match status" value="1"/>
</dbReference>
<dbReference type="EMBL" id="JAAFYZ010000080">
    <property type="protein sequence ID" value="MBS2549725.1"/>
    <property type="molecule type" value="Genomic_DNA"/>
</dbReference>
<dbReference type="InterPro" id="IPR013216">
    <property type="entry name" value="Methyltransf_11"/>
</dbReference>
<keyword evidence="1 5" id="KW-0489">Methyltransferase</keyword>
<dbReference type="PANTHER" id="PTHR43464:SF19">
    <property type="entry name" value="UBIQUINONE BIOSYNTHESIS O-METHYLTRANSFERASE, MITOCHONDRIAL"/>
    <property type="match status" value="1"/>
</dbReference>
<dbReference type="RefSeq" id="WP_212011288.1">
    <property type="nucleotide sequence ID" value="NZ_JAAFYZ010000080.1"/>
</dbReference>
<evidence type="ECO:0000256" key="3">
    <source>
        <dbReference type="ARBA" id="ARBA00022691"/>
    </source>
</evidence>
<dbReference type="Proteomes" id="UP000730482">
    <property type="component" value="Unassembled WGS sequence"/>
</dbReference>